<keyword evidence="3 5" id="KW-1133">Transmembrane helix</keyword>
<organism evidence="6 7">
    <name type="scientific">Rhodobacter ferrooxidans</name>
    <dbReference type="NCBI Taxonomy" id="371731"/>
    <lineage>
        <taxon>Bacteria</taxon>
        <taxon>Pseudomonadati</taxon>
        <taxon>Pseudomonadota</taxon>
        <taxon>Alphaproteobacteria</taxon>
        <taxon>Rhodobacterales</taxon>
        <taxon>Rhodobacter group</taxon>
        <taxon>Rhodobacter</taxon>
    </lineage>
</organism>
<name>C8S0K0_9RHOB</name>
<evidence type="ECO:0000313" key="7">
    <source>
        <dbReference type="Proteomes" id="UP000010121"/>
    </source>
</evidence>
<dbReference type="STRING" id="371731.Rsw2DRAFT_1578"/>
<dbReference type="InterPro" id="IPR052951">
    <property type="entry name" value="Tellurite_res_ion_channel"/>
</dbReference>
<dbReference type="RefSeq" id="WP_008029761.1">
    <property type="nucleotide sequence ID" value="NZ_ACYY01000008.1"/>
</dbReference>
<sequence length="332" mass="34568">MANPEPPRFRPKQFPAPEFPPARTRLFARMPPAVFPPILGLLGLGLALRRASEALELPGGPAEAVLGAVSLLWLFATLGFLVKVARRPGVVMEDLRVLPGRAGVASMLLGLLLVAAALLPYAPGLAKAALFAGLGLHGGLALLVIGQFIKSPPEAREVTPVWHLNFVGFIIGGIAAVPLGLTGLAQALLWGTIPLAVLIWGISLAQLIRRIPPPPLRPLLAIHLAPASLFATVAALLGQTQLALIFAALGAVMLLALLGAARWLTVAGFTPLWGAFTFPIAAYASSLFVLDLPSTGLVILMMALALVPFVAFRVLKAWASGALAAKTNAAQA</sequence>
<dbReference type="AlphaFoldDB" id="C8S0K0"/>
<comment type="subcellular location">
    <subcellularLocation>
        <location evidence="1">Membrane</location>
        <topology evidence="1">Multi-pass membrane protein</topology>
    </subcellularLocation>
</comment>
<feature type="transmembrane region" description="Helical" evidence="5">
    <location>
        <begin position="219"/>
        <end position="237"/>
    </location>
</feature>
<accession>C8S0K0</accession>
<feature type="transmembrane region" description="Helical" evidence="5">
    <location>
        <begin position="128"/>
        <end position="149"/>
    </location>
</feature>
<dbReference type="eggNOG" id="COG1275">
    <property type="taxonomic scope" value="Bacteria"/>
</dbReference>
<dbReference type="PANTHER" id="PTHR37955">
    <property type="entry name" value="TELLURITE RESISTANCE PROTEIN TEHA"/>
    <property type="match status" value="1"/>
</dbReference>
<dbReference type="InterPro" id="IPR004695">
    <property type="entry name" value="SLAC1/Mae1/Ssu1/TehA"/>
</dbReference>
<feature type="transmembrane region" description="Helical" evidence="5">
    <location>
        <begin position="243"/>
        <end position="265"/>
    </location>
</feature>
<feature type="transmembrane region" description="Helical" evidence="5">
    <location>
        <begin position="296"/>
        <end position="315"/>
    </location>
</feature>
<protein>
    <submittedName>
        <fullName evidence="6">C4-dicarboxylate transporter/malic acid transport protein</fullName>
    </submittedName>
</protein>
<gene>
    <name evidence="6" type="ORF">Rsw2DRAFT_1578</name>
</gene>
<dbReference type="InterPro" id="IPR038665">
    <property type="entry name" value="Voltage-dep_anion_channel_sf"/>
</dbReference>
<feature type="transmembrane region" description="Helical" evidence="5">
    <location>
        <begin position="187"/>
        <end position="207"/>
    </location>
</feature>
<dbReference type="OrthoDB" id="7835091at2"/>
<evidence type="ECO:0000256" key="5">
    <source>
        <dbReference type="SAM" id="Phobius"/>
    </source>
</evidence>
<dbReference type="Proteomes" id="UP000010121">
    <property type="component" value="Unassembled WGS sequence"/>
</dbReference>
<dbReference type="CDD" id="cd09322">
    <property type="entry name" value="TDT_TehA_like"/>
    <property type="match status" value="1"/>
</dbReference>
<evidence type="ECO:0000256" key="1">
    <source>
        <dbReference type="ARBA" id="ARBA00004141"/>
    </source>
</evidence>
<evidence type="ECO:0000256" key="3">
    <source>
        <dbReference type="ARBA" id="ARBA00022989"/>
    </source>
</evidence>
<dbReference type="PANTHER" id="PTHR37955:SF1">
    <property type="entry name" value="DEP DOMAIN-CONTAINING PROTEIN"/>
    <property type="match status" value="1"/>
</dbReference>
<evidence type="ECO:0000256" key="4">
    <source>
        <dbReference type="ARBA" id="ARBA00023136"/>
    </source>
</evidence>
<feature type="transmembrane region" description="Helical" evidence="5">
    <location>
        <begin position="102"/>
        <end position="122"/>
    </location>
</feature>
<keyword evidence="2 5" id="KW-0812">Transmembrane</keyword>
<feature type="transmembrane region" description="Helical" evidence="5">
    <location>
        <begin position="64"/>
        <end position="82"/>
    </location>
</feature>
<dbReference type="GO" id="GO:0046583">
    <property type="term" value="F:monoatomic cation efflux transmembrane transporter activity"/>
    <property type="evidence" value="ECO:0007669"/>
    <property type="project" value="TreeGrafter"/>
</dbReference>
<dbReference type="Pfam" id="PF03595">
    <property type="entry name" value="SLAC1"/>
    <property type="match status" value="1"/>
</dbReference>
<dbReference type="Gene3D" id="1.50.10.150">
    <property type="entry name" value="Voltage-dependent anion channel"/>
    <property type="match status" value="1"/>
</dbReference>
<keyword evidence="7" id="KW-1185">Reference proteome</keyword>
<reference evidence="6 7" key="1">
    <citation type="submission" date="2009-08" db="EMBL/GenBank/DDBJ databases">
        <title>The draft genome of Rhodobacter sp. SW2.</title>
        <authorList>
            <consortium name="US DOE Joint Genome Institute (JGI-PGF)"/>
            <person name="Lucas S."/>
            <person name="Copeland A."/>
            <person name="Lapidus A."/>
            <person name="Glavina del Rio T."/>
            <person name="Tice H."/>
            <person name="Bruce D."/>
            <person name="Goodwin L."/>
            <person name="Pitluck S."/>
            <person name="Larimer F."/>
            <person name="Land M.L."/>
            <person name="Hauser L."/>
            <person name="Emerson D."/>
        </authorList>
    </citation>
    <scope>NUCLEOTIDE SEQUENCE [LARGE SCALE GENOMIC DNA]</scope>
    <source>
        <strain evidence="6 7">SW2</strain>
    </source>
</reference>
<evidence type="ECO:0000256" key="2">
    <source>
        <dbReference type="ARBA" id="ARBA00022692"/>
    </source>
</evidence>
<proteinExistence type="predicted"/>
<keyword evidence="4 5" id="KW-0472">Membrane</keyword>
<feature type="transmembrane region" description="Helical" evidence="5">
    <location>
        <begin position="161"/>
        <end position="181"/>
    </location>
</feature>
<feature type="transmembrane region" description="Helical" evidence="5">
    <location>
        <begin position="33"/>
        <end position="52"/>
    </location>
</feature>
<feature type="transmembrane region" description="Helical" evidence="5">
    <location>
        <begin position="272"/>
        <end position="290"/>
    </location>
</feature>
<comment type="caution">
    <text evidence="6">The sequence shown here is derived from an EMBL/GenBank/DDBJ whole genome shotgun (WGS) entry which is preliminary data.</text>
</comment>
<dbReference type="EMBL" id="ACYY01000008">
    <property type="protein sequence ID" value="EEW25534.1"/>
    <property type="molecule type" value="Genomic_DNA"/>
</dbReference>
<evidence type="ECO:0000313" key="6">
    <source>
        <dbReference type="EMBL" id="EEW25534.1"/>
    </source>
</evidence>
<dbReference type="GO" id="GO:0005886">
    <property type="term" value="C:plasma membrane"/>
    <property type="evidence" value="ECO:0007669"/>
    <property type="project" value="TreeGrafter"/>
</dbReference>